<organism evidence="1 2">
    <name type="scientific">Streblomastix strix</name>
    <dbReference type="NCBI Taxonomy" id="222440"/>
    <lineage>
        <taxon>Eukaryota</taxon>
        <taxon>Metamonada</taxon>
        <taxon>Preaxostyla</taxon>
        <taxon>Oxymonadida</taxon>
        <taxon>Streblomastigidae</taxon>
        <taxon>Streblomastix</taxon>
    </lineage>
</organism>
<reference evidence="1 2" key="1">
    <citation type="submission" date="2019-03" db="EMBL/GenBank/DDBJ databases">
        <title>Single cell metagenomics reveals metabolic interactions within the superorganism composed of flagellate Streblomastix strix and complex community of Bacteroidetes bacteria on its surface.</title>
        <authorList>
            <person name="Treitli S.C."/>
            <person name="Kolisko M."/>
            <person name="Husnik F."/>
            <person name="Keeling P."/>
            <person name="Hampl V."/>
        </authorList>
    </citation>
    <scope>NUCLEOTIDE SEQUENCE [LARGE SCALE GENOMIC DNA]</scope>
    <source>
        <strain evidence="1">ST1C</strain>
    </source>
</reference>
<dbReference type="Proteomes" id="UP000324800">
    <property type="component" value="Unassembled WGS sequence"/>
</dbReference>
<sequence length="198" mass="22938">MYFYYDDMDYIVGDDVLLTRVLFGCVLASDVFPIAIGDIKGCVEQYKIKQPSQQQPFQKDEALEEARRQANLVKVIEQAAYLLFQTPFPASAYKLRKRYLMKQVYTFANEVKKQSLSMFHDASRLYLILDQQRPLKVEDNASISIPYLRSGKITKKKQTKGRECSYTDPRSSVGQKQSAFQVIPEIFDLYIEICDQDL</sequence>
<accession>A0A5J4X7S5</accession>
<proteinExistence type="predicted"/>
<protein>
    <submittedName>
        <fullName evidence="1">Uncharacterized protein</fullName>
    </submittedName>
</protein>
<dbReference type="AlphaFoldDB" id="A0A5J4X7S5"/>
<gene>
    <name evidence="1" type="ORF">EZS28_001222</name>
</gene>
<name>A0A5J4X7S5_9EUKA</name>
<evidence type="ECO:0000313" key="1">
    <source>
        <dbReference type="EMBL" id="KAA6403257.1"/>
    </source>
</evidence>
<dbReference type="EMBL" id="SNRW01000121">
    <property type="protein sequence ID" value="KAA6403257.1"/>
    <property type="molecule type" value="Genomic_DNA"/>
</dbReference>
<comment type="caution">
    <text evidence="1">The sequence shown here is derived from an EMBL/GenBank/DDBJ whole genome shotgun (WGS) entry which is preliminary data.</text>
</comment>
<evidence type="ECO:0000313" key="2">
    <source>
        <dbReference type="Proteomes" id="UP000324800"/>
    </source>
</evidence>